<dbReference type="WBParaSite" id="sdigi.contig152.g5304.t1">
    <property type="protein sequence ID" value="sdigi.contig152.g5304.t1"/>
    <property type="gene ID" value="sdigi.contig152.g5304"/>
</dbReference>
<keyword evidence="1" id="KW-1185">Reference proteome</keyword>
<evidence type="ECO:0000313" key="2">
    <source>
        <dbReference type="WBParaSite" id="sdigi.contig152.g5304.t1"/>
    </source>
</evidence>
<dbReference type="Proteomes" id="UP000887581">
    <property type="component" value="Unplaced"/>
</dbReference>
<organism evidence="1 2">
    <name type="scientific">Setaria digitata</name>
    <dbReference type="NCBI Taxonomy" id="48799"/>
    <lineage>
        <taxon>Eukaryota</taxon>
        <taxon>Metazoa</taxon>
        <taxon>Ecdysozoa</taxon>
        <taxon>Nematoda</taxon>
        <taxon>Chromadorea</taxon>
        <taxon>Rhabditida</taxon>
        <taxon>Spirurina</taxon>
        <taxon>Spiruromorpha</taxon>
        <taxon>Filarioidea</taxon>
        <taxon>Setariidae</taxon>
        <taxon>Setaria</taxon>
    </lineage>
</organism>
<name>A0A915PKQ9_9BILA</name>
<accession>A0A915PKQ9</accession>
<protein>
    <submittedName>
        <fullName evidence="2">Uncharacterized protein</fullName>
    </submittedName>
</protein>
<reference evidence="2" key="1">
    <citation type="submission" date="2022-11" db="UniProtKB">
        <authorList>
            <consortium name="WormBaseParasite"/>
        </authorList>
    </citation>
    <scope>IDENTIFICATION</scope>
</reference>
<evidence type="ECO:0000313" key="1">
    <source>
        <dbReference type="Proteomes" id="UP000887581"/>
    </source>
</evidence>
<proteinExistence type="predicted"/>
<dbReference type="AlphaFoldDB" id="A0A915PKQ9"/>
<sequence length="225" mass="25393">MLSELFAELVIDFDDSDRAVQTDSCPRFTCASLHAYVPLDRSPKWFLNDNLYLNNNGDDKTSEISRNRAAFAYIHADYITAMDVAPVNGPQLLSLLQKLHTLVSTYDEQLQYWAQSLKVYFAAGTCTKDSLRNAILLCASVDLPEFWISIPKNIPVFFLFPFVNPSTNLRIGSLCRAVHILEKLSPSKAGFLDCNDLQLMKRELHGQQNSGRYDLRIHSSLSLAV</sequence>